<gene>
    <name evidence="4" type="ORF">ABNK63_03175</name>
</gene>
<dbReference type="Pfam" id="PF06251">
    <property type="entry name" value="Caps_syn_GfcC_C"/>
    <property type="match status" value="1"/>
</dbReference>
<dbReference type="AlphaFoldDB" id="A0AAU7QMU6"/>
<organism evidence="4">
    <name type="scientific">Rhodanobacter sp. IGA1.0</name>
    <dbReference type="NCBI Taxonomy" id="3158582"/>
    <lineage>
        <taxon>Bacteria</taxon>
        <taxon>Pseudomonadati</taxon>
        <taxon>Pseudomonadota</taxon>
        <taxon>Gammaproteobacteria</taxon>
        <taxon>Lysobacterales</taxon>
        <taxon>Rhodanobacteraceae</taxon>
        <taxon>Rhodanobacter</taxon>
    </lineage>
</organism>
<evidence type="ECO:0000259" key="2">
    <source>
        <dbReference type="Pfam" id="PF06251"/>
    </source>
</evidence>
<dbReference type="InterPro" id="IPR010425">
    <property type="entry name" value="Caps_synth_GfcC-like_C"/>
</dbReference>
<accession>A0AAU7QMU6</accession>
<evidence type="ECO:0000313" key="4">
    <source>
        <dbReference type="EMBL" id="XBS90658.1"/>
    </source>
</evidence>
<dbReference type="RefSeq" id="WP_350016664.1">
    <property type="nucleotide sequence ID" value="NZ_CP157948.1"/>
</dbReference>
<evidence type="ECO:0000256" key="1">
    <source>
        <dbReference type="SAM" id="SignalP"/>
    </source>
</evidence>
<dbReference type="InterPro" id="IPR046459">
    <property type="entry name" value="Caps_syn_GfcC_N"/>
</dbReference>
<dbReference type="EMBL" id="CP157948">
    <property type="protein sequence ID" value="XBS90658.1"/>
    <property type="molecule type" value="Genomic_DNA"/>
</dbReference>
<feature type="chain" id="PRO_5044020392" evidence="1">
    <location>
        <begin position="20"/>
        <end position="257"/>
    </location>
</feature>
<name>A0AAU7QMU6_9GAMM</name>
<evidence type="ECO:0000259" key="3">
    <source>
        <dbReference type="Pfam" id="PF20616"/>
    </source>
</evidence>
<keyword evidence="1" id="KW-0732">Signal</keyword>
<dbReference type="Gene3D" id="3.10.560.10">
    <property type="entry name" value="Outer membrane lipoprotein wza domain like"/>
    <property type="match status" value="1"/>
</dbReference>
<protein>
    <submittedName>
        <fullName evidence="4">Capsule biosynthesis GfcC family protein</fullName>
    </submittedName>
</protein>
<proteinExistence type="predicted"/>
<feature type="domain" description="Capsule biosynthesis GfcC-like C-terminal" evidence="2">
    <location>
        <begin position="162"/>
        <end position="248"/>
    </location>
</feature>
<reference evidence="4" key="1">
    <citation type="submission" date="2024-06" db="EMBL/GenBank/DDBJ databases">
        <authorList>
            <person name="Sun Y."/>
        </authorList>
    </citation>
    <scope>NUCLEOTIDE SEQUENCE</scope>
    <source>
        <strain evidence="4">IGA1.0</strain>
    </source>
</reference>
<feature type="domain" description="Capsule biosynthesis GfcC-like N-terminal" evidence="3">
    <location>
        <begin position="17"/>
        <end position="144"/>
    </location>
</feature>
<dbReference type="Pfam" id="PF20616">
    <property type="entry name" value="Caps_syn_GfcC_N"/>
    <property type="match status" value="1"/>
</dbReference>
<feature type="signal peptide" evidence="1">
    <location>
        <begin position="1"/>
        <end position="19"/>
    </location>
</feature>
<sequence>MNRACFVTLMLAWSTAAAAVQVQVSGAVAHPGHTELNGPARLSDAAIAAQPLPQAYMKGAAWLRPGLLATQQRLKAGVLFDLASLQQRALAGDDQALAASSAALRSWIGALPVTGRESPALLDPRAVEVNAPENHLLAAGDELFYPLRPEGIRVVGAVQQACTLPLVPLQDARLYLGACPLGDAADRDSIYVIEPDGRVFVQGVALWNRSEAQALAPGAVIYVPLRESAASKVDATMNSDIAAFLATQVLPGPERSP</sequence>